<proteinExistence type="predicted"/>
<keyword evidence="1" id="KW-1133">Transmembrane helix</keyword>
<dbReference type="SUPFAM" id="SSF48317">
    <property type="entry name" value="Acid phosphatase/Vanadium-dependent haloperoxidase"/>
    <property type="match status" value="1"/>
</dbReference>
<dbReference type="AlphaFoldDB" id="A0A926RWD3"/>
<dbReference type="InterPro" id="IPR036938">
    <property type="entry name" value="PAP2/HPO_sf"/>
</dbReference>
<dbReference type="RefSeq" id="WP_191158250.1">
    <property type="nucleotide sequence ID" value="NZ_JACXAI010000011.1"/>
</dbReference>
<sequence>MNDKKLQPGTPIDLFMILISKKMRYVFLFVLLFMWINSSYKKAAKKAVISSLFSLIINRLIKSVYFKPRPFMKRRIGILIPSKTDSSFPSKHTLLVFSISTSVFLYERFIGSIMWGLSMLTGFSRIWLGHHYPIDIIGSAFIGSFVSILTDKTFRFLKSKDLA</sequence>
<comment type="caution">
    <text evidence="3">The sequence shown here is derived from an EMBL/GenBank/DDBJ whole genome shotgun (WGS) entry which is preliminary data.</text>
</comment>
<keyword evidence="1" id="KW-0812">Transmembrane</keyword>
<dbReference type="GO" id="GO:0050380">
    <property type="term" value="F:undecaprenyl-diphosphatase activity"/>
    <property type="evidence" value="ECO:0007669"/>
    <property type="project" value="InterPro"/>
</dbReference>
<dbReference type="Pfam" id="PF01569">
    <property type="entry name" value="PAP2"/>
    <property type="match status" value="1"/>
</dbReference>
<evidence type="ECO:0000259" key="2">
    <source>
        <dbReference type="SMART" id="SM00014"/>
    </source>
</evidence>
<dbReference type="Proteomes" id="UP000626844">
    <property type="component" value="Unassembled WGS sequence"/>
</dbReference>
<dbReference type="EMBL" id="JACXAI010000011">
    <property type="protein sequence ID" value="MBD1380658.1"/>
    <property type="molecule type" value="Genomic_DNA"/>
</dbReference>
<evidence type="ECO:0000313" key="4">
    <source>
        <dbReference type="Proteomes" id="UP000626844"/>
    </source>
</evidence>
<gene>
    <name evidence="3" type="ORF">IC621_10495</name>
</gene>
<dbReference type="PANTHER" id="PTHR14969:SF58">
    <property type="entry name" value="UNDECAPRENYL-DIPHOSPHATASE BCRC"/>
    <property type="match status" value="1"/>
</dbReference>
<name>A0A926RWD3_9BACI</name>
<dbReference type="Gene3D" id="1.20.144.10">
    <property type="entry name" value="Phosphatidic acid phosphatase type 2/haloperoxidase"/>
    <property type="match status" value="1"/>
</dbReference>
<dbReference type="CDD" id="cd03385">
    <property type="entry name" value="PAP2_BcrC_like"/>
    <property type="match status" value="1"/>
</dbReference>
<reference evidence="3" key="1">
    <citation type="submission" date="2020-09" db="EMBL/GenBank/DDBJ databases">
        <title>A novel bacterium of genus Bacillus, isolated from South China Sea.</title>
        <authorList>
            <person name="Huang H."/>
            <person name="Mo K."/>
            <person name="Hu Y."/>
        </authorList>
    </citation>
    <scope>NUCLEOTIDE SEQUENCE</scope>
    <source>
        <strain evidence="3">IB182487</strain>
    </source>
</reference>
<evidence type="ECO:0000313" key="3">
    <source>
        <dbReference type="EMBL" id="MBD1380658.1"/>
    </source>
</evidence>
<dbReference type="PANTHER" id="PTHR14969">
    <property type="entry name" value="SPHINGOSINE-1-PHOSPHATE PHOSPHOHYDROLASE"/>
    <property type="match status" value="1"/>
</dbReference>
<dbReference type="InterPro" id="IPR000326">
    <property type="entry name" value="PAP2/HPO"/>
</dbReference>
<feature type="transmembrane region" description="Helical" evidence="1">
    <location>
        <begin position="94"/>
        <end position="118"/>
    </location>
</feature>
<feature type="domain" description="Phosphatidic acid phosphatase type 2/haloperoxidase" evidence="2">
    <location>
        <begin position="43"/>
        <end position="151"/>
    </location>
</feature>
<evidence type="ECO:0000256" key="1">
    <source>
        <dbReference type="SAM" id="Phobius"/>
    </source>
</evidence>
<dbReference type="SMART" id="SM00014">
    <property type="entry name" value="acidPPc"/>
    <property type="match status" value="1"/>
</dbReference>
<feature type="transmembrane region" description="Helical" evidence="1">
    <location>
        <begin position="130"/>
        <end position="150"/>
    </location>
</feature>
<protein>
    <submittedName>
        <fullName evidence="3">Undecaprenyl-diphosphatase</fullName>
    </submittedName>
</protein>
<dbReference type="GO" id="GO:0005886">
    <property type="term" value="C:plasma membrane"/>
    <property type="evidence" value="ECO:0007669"/>
    <property type="project" value="InterPro"/>
</dbReference>
<dbReference type="InterPro" id="IPR033879">
    <property type="entry name" value="UPP_Pase"/>
</dbReference>
<organism evidence="3 4">
    <name type="scientific">Metabacillus arenae</name>
    <dbReference type="NCBI Taxonomy" id="2771434"/>
    <lineage>
        <taxon>Bacteria</taxon>
        <taxon>Bacillati</taxon>
        <taxon>Bacillota</taxon>
        <taxon>Bacilli</taxon>
        <taxon>Bacillales</taxon>
        <taxon>Bacillaceae</taxon>
        <taxon>Metabacillus</taxon>
    </lineage>
</organism>
<keyword evidence="4" id="KW-1185">Reference proteome</keyword>
<keyword evidence="1" id="KW-0472">Membrane</keyword>
<feature type="transmembrane region" description="Helical" evidence="1">
    <location>
        <begin position="12"/>
        <end position="36"/>
    </location>
</feature>
<accession>A0A926RWD3</accession>